<dbReference type="InterPro" id="IPR036291">
    <property type="entry name" value="NAD(P)-bd_dom_sf"/>
</dbReference>
<dbReference type="InterPro" id="IPR051783">
    <property type="entry name" value="NAD(P)-dependent_oxidoreduct"/>
</dbReference>
<organism evidence="2 3">
    <name type="scientific">Candidatus Nealsonbacteria bacterium CG23_combo_of_CG06-09_8_20_14_all_39_17</name>
    <dbReference type="NCBI Taxonomy" id="1974722"/>
    <lineage>
        <taxon>Bacteria</taxon>
        <taxon>Candidatus Nealsoniibacteriota</taxon>
    </lineage>
</organism>
<dbReference type="SUPFAM" id="SSF51735">
    <property type="entry name" value="NAD(P)-binding Rossmann-fold domains"/>
    <property type="match status" value="1"/>
</dbReference>
<protein>
    <recommendedName>
        <fullName evidence="1">NAD-dependent epimerase/dehydratase domain-containing protein</fullName>
    </recommendedName>
</protein>
<dbReference type="Proteomes" id="UP000229976">
    <property type="component" value="Unassembled WGS sequence"/>
</dbReference>
<reference evidence="2 3" key="1">
    <citation type="submission" date="2017-09" db="EMBL/GenBank/DDBJ databases">
        <title>Depth-based differentiation of microbial function through sediment-hosted aquifers and enrichment of novel symbionts in the deep terrestrial subsurface.</title>
        <authorList>
            <person name="Probst A.J."/>
            <person name="Ladd B."/>
            <person name="Jarett J.K."/>
            <person name="Geller-Mcgrath D.E."/>
            <person name="Sieber C.M."/>
            <person name="Emerson J.B."/>
            <person name="Anantharaman K."/>
            <person name="Thomas B.C."/>
            <person name="Malmstrom R."/>
            <person name="Stieglmeier M."/>
            <person name="Klingl A."/>
            <person name="Woyke T."/>
            <person name="Ryan C.M."/>
            <person name="Banfield J.F."/>
        </authorList>
    </citation>
    <scope>NUCLEOTIDE SEQUENCE [LARGE SCALE GENOMIC DNA]</scope>
    <source>
        <strain evidence="2">CG23_combo_of_CG06-09_8_20_14_all_39_17</strain>
    </source>
</reference>
<accession>A0A2G9YVT4</accession>
<dbReference type="Pfam" id="PF01370">
    <property type="entry name" value="Epimerase"/>
    <property type="match status" value="1"/>
</dbReference>
<dbReference type="EMBL" id="PCRO01000021">
    <property type="protein sequence ID" value="PIP22863.1"/>
    <property type="molecule type" value="Genomic_DNA"/>
</dbReference>
<dbReference type="PANTHER" id="PTHR48079">
    <property type="entry name" value="PROTEIN YEEZ"/>
    <property type="match status" value="1"/>
</dbReference>
<dbReference type="AlphaFoldDB" id="A0A2G9YVT4"/>
<dbReference type="PANTHER" id="PTHR48079:SF6">
    <property type="entry name" value="NAD(P)-BINDING DOMAIN-CONTAINING PROTEIN-RELATED"/>
    <property type="match status" value="1"/>
</dbReference>
<dbReference type="GO" id="GO:0005737">
    <property type="term" value="C:cytoplasm"/>
    <property type="evidence" value="ECO:0007669"/>
    <property type="project" value="TreeGrafter"/>
</dbReference>
<evidence type="ECO:0000313" key="2">
    <source>
        <dbReference type="EMBL" id="PIP22863.1"/>
    </source>
</evidence>
<evidence type="ECO:0000313" key="3">
    <source>
        <dbReference type="Proteomes" id="UP000229976"/>
    </source>
</evidence>
<sequence>MKILITGASGFVGSHLVKELKKQGYNDINEFSGDIRNPEEVKKDVQGCDVVFNLAGVISYWSEMNKLAYEVNVLGAKNMVEACLEYGVKKLIHISSDVTVGIKKNGLGDETIPYSLGGLKVNYCDTKHLGEEEILKGIAKGLDAVIVCPASVYGAGDARKIQTDMTFNFKFPIGLLYPDNGIAVVDVNNVVNGIIKAWQAGRKGERYLLVGENLSFCEIRKIIAEEIGLKPPFIKIPNWAFTFLAYVFLGFSKIIGKKPKLTPEMARINRANLFYSNKKAKEELGLTFKPFKESIKDSVKWYKENGYL</sequence>
<feature type="domain" description="NAD-dependent epimerase/dehydratase" evidence="1">
    <location>
        <begin position="3"/>
        <end position="207"/>
    </location>
</feature>
<gene>
    <name evidence="2" type="ORF">COX37_01620</name>
</gene>
<dbReference type="Gene3D" id="3.40.50.720">
    <property type="entry name" value="NAD(P)-binding Rossmann-like Domain"/>
    <property type="match status" value="1"/>
</dbReference>
<dbReference type="InterPro" id="IPR001509">
    <property type="entry name" value="Epimerase_deHydtase"/>
</dbReference>
<evidence type="ECO:0000259" key="1">
    <source>
        <dbReference type="Pfam" id="PF01370"/>
    </source>
</evidence>
<dbReference type="GO" id="GO:0004029">
    <property type="term" value="F:aldehyde dehydrogenase (NAD+) activity"/>
    <property type="evidence" value="ECO:0007669"/>
    <property type="project" value="TreeGrafter"/>
</dbReference>
<proteinExistence type="predicted"/>
<name>A0A2G9YVT4_9BACT</name>
<comment type="caution">
    <text evidence="2">The sequence shown here is derived from an EMBL/GenBank/DDBJ whole genome shotgun (WGS) entry which is preliminary data.</text>
</comment>